<reference evidence="1 2" key="1">
    <citation type="submission" date="2019-07" db="EMBL/GenBank/DDBJ databases">
        <title>Whole genome shotgun sequence of Myxococcus fulvus NBRC 100333.</title>
        <authorList>
            <person name="Hosoyama A."/>
            <person name="Uohara A."/>
            <person name="Ohji S."/>
            <person name="Ichikawa N."/>
        </authorList>
    </citation>
    <scope>NUCLEOTIDE SEQUENCE [LARGE SCALE GENOMIC DNA]</scope>
    <source>
        <strain evidence="1 2">NBRC 100333</strain>
    </source>
</reference>
<dbReference type="Proteomes" id="UP000321514">
    <property type="component" value="Unassembled WGS sequence"/>
</dbReference>
<protein>
    <submittedName>
        <fullName evidence="1">Uncharacterized protein</fullName>
    </submittedName>
</protein>
<evidence type="ECO:0000313" key="2">
    <source>
        <dbReference type="Proteomes" id="UP000321514"/>
    </source>
</evidence>
<accession>A0A511TED5</accession>
<proteinExistence type="predicted"/>
<sequence>MGWDGTVLPLKDMPMDIHRAISSIEVETVSSLNTPRPGEGPRAGADLAPASVQSTPCARQQADEWVRAGFSGRTVP</sequence>
<dbReference type="EMBL" id="BJXR01000053">
    <property type="protein sequence ID" value="GEN12023.1"/>
    <property type="molecule type" value="Genomic_DNA"/>
</dbReference>
<comment type="caution">
    <text evidence="1">The sequence shown here is derived from an EMBL/GenBank/DDBJ whole genome shotgun (WGS) entry which is preliminary data.</text>
</comment>
<gene>
    <name evidence="1" type="ORF">MFU01_70600</name>
</gene>
<dbReference type="AlphaFoldDB" id="A0A511TED5"/>
<evidence type="ECO:0000313" key="1">
    <source>
        <dbReference type="EMBL" id="GEN12023.1"/>
    </source>
</evidence>
<organism evidence="1 2">
    <name type="scientific">Myxococcus fulvus</name>
    <dbReference type="NCBI Taxonomy" id="33"/>
    <lineage>
        <taxon>Bacteria</taxon>
        <taxon>Pseudomonadati</taxon>
        <taxon>Myxococcota</taxon>
        <taxon>Myxococcia</taxon>
        <taxon>Myxococcales</taxon>
        <taxon>Cystobacterineae</taxon>
        <taxon>Myxococcaceae</taxon>
        <taxon>Myxococcus</taxon>
    </lineage>
</organism>
<name>A0A511TED5_MYXFU</name>